<evidence type="ECO:0000256" key="8">
    <source>
        <dbReference type="ARBA" id="ARBA00022475"/>
    </source>
</evidence>
<dbReference type="InterPro" id="IPR019470">
    <property type="entry name" value="Ubiq_cytC_Rdtase_Fe-S_su_TAT"/>
</dbReference>
<evidence type="ECO:0000313" key="24">
    <source>
        <dbReference type="Proteomes" id="UP001549691"/>
    </source>
</evidence>
<evidence type="ECO:0000256" key="4">
    <source>
        <dbReference type="ARBA" id="ARBA00011649"/>
    </source>
</evidence>
<dbReference type="Gene3D" id="2.102.10.10">
    <property type="entry name" value="Rieske [2Fe-2S] iron-sulphur domain"/>
    <property type="match status" value="1"/>
</dbReference>
<comment type="function">
    <text evidence="1">Component of the ubiquinol-cytochrome c reductase complex (complex III or cytochrome b-c1 complex), which is a respiratory chain that generates an electrochemical potential coupled to ATP synthesis.</text>
</comment>
<dbReference type="EMBL" id="JBEWZI010000010">
    <property type="protein sequence ID" value="MET7014639.1"/>
    <property type="molecule type" value="Genomic_DNA"/>
</dbReference>
<feature type="transmembrane region" description="Helical" evidence="20">
    <location>
        <begin position="26"/>
        <end position="47"/>
    </location>
</feature>
<evidence type="ECO:0000256" key="16">
    <source>
        <dbReference type="ARBA" id="ARBA00023014"/>
    </source>
</evidence>
<comment type="caution">
    <text evidence="23">The sequence shown here is derived from an EMBL/GenBank/DDBJ whole genome shotgun (WGS) entry which is preliminary data.</text>
</comment>
<evidence type="ECO:0000256" key="18">
    <source>
        <dbReference type="ARBA" id="ARBA00023157"/>
    </source>
</evidence>
<keyword evidence="18" id="KW-1015">Disulfide bond</keyword>
<evidence type="ECO:0000313" key="23">
    <source>
        <dbReference type="EMBL" id="MET7014639.1"/>
    </source>
</evidence>
<dbReference type="InterPro" id="IPR006311">
    <property type="entry name" value="TAT_signal"/>
</dbReference>
<gene>
    <name evidence="23" type="primary">petA</name>
    <name evidence="23" type="ORF">ABXR19_10610</name>
</gene>
<name>A0ABV2TL45_9RHOO</name>
<sequence>MSDNKQDASGGESCCSCSLDPSRRVLLAATAGVGAVIGAGVAVPFVTSFIEPSERAKAAGAPVEADLSKIKPGEMITVEWQGKPVWILRRTPEMIAALQKNETALADPASERAEQPEYVKGAGRAIKDEFFVCLGVCTHLGCTPNSKFVLGAESGMGQDWAGGFLCPCHGSQFDLAGRVFKSMPAPTNLKIPKHTYLSDTRLLIGKDSGEA</sequence>
<dbReference type="Proteomes" id="UP001549691">
    <property type="component" value="Unassembled WGS sequence"/>
</dbReference>
<keyword evidence="16" id="KW-0411">Iron-sulfur</keyword>
<evidence type="ECO:0000256" key="12">
    <source>
        <dbReference type="ARBA" id="ARBA00022967"/>
    </source>
</evidence>
<dbReference type="PROSITE" id="PS51318">
    <property type="entry name" value="TAT"/>
    <property type="match status" value="1"/>
</dbReference>
<keyword evidence="13 20" id="KW-0249">Electron transport</keyword>
<feature type="domain" description="Rieske" evidence="22">
    <location>
        <begin position="100"/>
        <end position="203"/>
    </location>
</feature>
<comment type="similarity">
    <text evidence="3">Belongs to the Rieske iron-sulfur protein family.</text>
</comment>
<evidence type="ECO:0000256" key="13">
    <source>
        <dbReference type="ARBA" id="ARBA00022982"/>
    </source>
</evidence>
<evidence type="ECO:0000256" key="3">
    <source>
        <dbReference type="ARBA" id="ARBA00010651"/>
    </source>
</evidence>
<evidence type="ECO:0000256" key="1">
    <source>
        <dbReference type="ARBA" id="ARBA00002444"/>
    </source>
</evidence>
<dbReference type="CDD" id="cd03470">
    <property type="entry name" value="Rieske_cytochrome_bc1"/>
    <property type="match status" value="1"/>
</dbReference>
<evidence type="ECO:0000256" key="20">
    <source>
        <dbReference type="RuleBase" id="RU004494"/>
    </source>
</evidence>
<evidence type="ECO:0000256" key="19">
    <source>
        <dbReference type="ARBA" id="ARBA00029351"/>
    </source>
</evidence>
<evidence type="ECO:0000256" key="5">
    <source>
        <dbReference type="ARBA" id="ARBA00012951"/>
    </source>
</evidence>
<dbReference type="NCBIfam" id="TIGR01416">
    <property type="entry name" value="Rieske_proteo"/>
    <property type="match status" value="1"/>
</dbReference>
<reference evidence="23 24" key="1">
    <citation type="submission" date="2024-07" db="EMBL/GenBank/DDBJ databases">
        <title>Uliginosibacterium flavum JJ3220;KACC:17644.</title>
        <authorList>
            <person name="Kim M.K."/>
        </authorList>
    </citation>
    <scope>NUCLEOTIDE SEQUENCE [LARGE SCALE GENOMIC DNA]</scope>
    <source>
        <strain evidence="23 24">KACC:17644</strain>
    </source>
</reference>
<keyword evidence="14 20" id="KW-1133">Transmembrane helix</keyword>
<comment type="catalytic activity">
    <reaction evidence="19 20">
        <text>a quinol + 2 Fe(III)-[cytochrome c](out) = a quinone + 2 Fe(II)-[cytochrome c](out) + 2 H(+)(out)</text>
        <dbReference type="Rhea" id="RHEA:11484"/>
        <dbReference type="Rhea" id="RHEA-COMP:10350"/>
        <dbReference type="Rhea" id="RHEA-COMP:14399"/>
        <dbReference type="ChEBI" id="CHEBI:15378"/>
        <dbReference type="ChEBI" id="CHEBI:24646"/>
        <dbReference type="ChEBI" id="CHEBI:29033"/>
        <dbReference type="ChEBI" id="CHEBI:29034"/>
        <dbReference type="ChEBI" id="CHEBI:132124"/>
        <dbReference type="EC" id="7.1.1.8"/>
    </reaction>
</comment>
<dbReference type="PANTHER" id="PTHR10134">
    <property type="entry name" value="CYTOCHROME B-C1 COMPLEX SUBUNIT RIESKE, MITOCHONDRIAL"/>
    <property type="match status" value="1"/>
</dbReference>
<dbReference type="InterPro" id="IPR014349">
    <property type="entry name" value="Rieske_Fe-S_prot"/>
</dbReference>
<keyword evidence="9 20" id="KW-0812">Transmembrane</keyword>
<keyword evidence="17 20" id="KW-0472">Membrane</keyword>
<dbReference type="InterPro" id="IPR006317">
    <property type="entry name" value="Ubiquinol_cyt_c_Rdtase_Fe-S-su"/>
</dbReference>
<comment type="subcellular location">
    <subcellularLocation>
        <location evidence="2">Cell membrane</location>
        <topology evidence="2">Single-pass membrane protein</topology>
    </subcellularLocation>
</comment>
<keyword evidence="24" id="KW-1185">Reference proteome</keyword>
<keyword evidence="8" id="KW-1003">Cell membrane</keyword>
<dbReference type="SUPFAM" id="SSF50022">
    <property type="entry name" value="ISP domain"/>
    <property type="match status" value="1"/>
</dbReference>
<dbReference type="PRINTS" id="PR00162">
    <property type="entry name" value="RIESKE"/>
</dbReference>
<keyword evidence="12" id="KW-1278">Translocase</keyword>
<accession>A0ABV2TL45</accession>
<dbReference type="Pfam" id="PF00355">
    <property type="entry name" value="Rieske"/>
    <property type="match status" value="1"/>
</dbReference>
<dbReference type="InterPro" id="IPR017941">
    <property type="entry name" value="Rieske_2Fe-2S"/>
</dbReference>
<evidence type="ECO:0000256" key="21">
    <source>
        <dbReference type="RuleBase" id="RU004497"/>
    </source>
</evidence>
<proteinExistence type="inferred from homology"/>
<evidence type="ECO:0000256" key="9">
    <source>
        <dbReference type="ARBA" id="ARBA00022692"/>
    </source>
</evidence>
<dbReference type="InterPro" id="IPR005805">
    <property type="entry name" value="Rieske_Fe-S_prot_C"/>
</dbReference>
<keyword evidence="15" id="KW-0408">Iron</keyword>
<evidence type="ECO:0000256" key="11">
    <source>
        <dbReference type="ARBA" id="ARBA00022723"/>
    </source>
</evidence>
<comment type="cofactor">
    <cofactor evidence="20">
        <name>[2Fe-2S] cluster</name>
        <dbReference type="ChEBI" id="CHEBI:190135"/>
    </cofactor>
    <text evidence="20">Binds 1 [2Fe-2S] cluster per subunit.</text>
</comment>
<evidence type="ECO:0000256" key="10">
    <source>
        <dbReference type="ARBA" id="ARBA00022714"/>
    </source>
</evidence>
<organism evidence="23 24">
    <name type="scientific">Uliginosibacterium flavum</name>
    <dbReference type="NCBI Taxonomy" id="1396831"/>
    <lineage>
        <taxon>Bacteria</taxon>
        <taxon>Pseudomonadati</taxon>
        <taxon>Pseudomonadota</taxon>
        <taxon>Betaproteobacteria</taxon>
        <taxon>Rhodocyclales</taxon>
        <taxon>Zoogloeaceae</taxon>
        <taxon>Uliginosibacterium</taxon>
    </lineage>
</organism>
<comment type="miscellaneous">
    <text evidence="20">The Rieske protein is a high potential 2Fe-2S protein.</text>
</comment>
<evidence type="ECO:0000256" key="6">
    <source>
        <dbReference type="ARBA" id="ARBA00019816"/>
    </source>
</evidence>
<evidence type="ECO:0000256" key="14">
    <source>
        <dbReference type="ARBA" id="ARBA00022989"/>
    </source>
</evidence>
<dbReference type="EC" id="7.1.1.8" evidence="5 20"/>
<keyword evidence="10" id="KW-0001">2Fe-2S</keyword>
<evidence type="ECO:0000259" key="22">
    <source>
        <dbReference type="PROSITE" id="PS51296"/>
    </source>
</evidence>
<evidence type="ECO:0000256" key="17">
    <source>
        <dbReference type="ARBA" id="ARBA00023136"/>
    </source>
</evidence>
<keyword evidence="7 20" id="KW-0813">Transport</keyword>
<evidence type="ECO:0000256" key="7">
    <source>
        <dbReference type="ARBA" id="ARBA00022448"/>
    </source>
</evidence>
<evidence type="ECO:0000256" key="2">
    <source>
        <dbReference type="ARBA" id="ARBA00004162"/>
    </source>
</evidence>
<dbReference type="PROSITE" id="PS51296">
    <property type="entry name" value="RIESKE"/>
    <property type="match status" value="1"/>
</dbReference>
<dbReference type="Pfam" id="PF10399">
    <property type="entry name" value="UCR_Fe-S_N"/>
    <property type="match status" value="1"/>
</dbReference>
<comment type="subunit">
    <text evidence="4 21">The main subunits of complex b-c1 are: cytochrome b, cytochrome c1 and the Rieske protein.</text>
</comment>
<dbReference type="RefSeq" id="WP_354601101.1">
    <property type="nucleotide sequence ID" value="NZ_JBEWZI010000010.1"/>
</dbReference>
<dbReference type="InterPro" id="IPR036922">
    <property type="entry name" value="Rieske_2Fe-2S_sf"/>
</dbReference>
<keyword evidence="11" id="KW-0479">Metal-binding</keyword>
<evidence type="ECO:0000256" key="15">
    <source>
        <dbReference type="ARBA" id="ARBA00023004"/>
    </source>
</evidence>
<protein>
    <recommendedName>
        <fullName evidence="6 20">Ubiquinol-cytochrome c reductase iron-sulfur subunit</fullName>
        <ecNumber evidence="5 20">7.1.1.8</ecNumber>
    </recommendedName>
</protein>